<evidence type="ECO:0000313" key="10">
    <source>
        <dbReference type="EMBL" id="OMQ23832.1"/>
    </source>
</evidence>
<feature type="domain" description="ABC transmembrane type-1" evidence="9">
    <location>
        <begin position="77"/>
        <end position="285"/>
    </location>
</feature>
<protein>
    <submittedName>
        <fullName evidence="10">Sugar ABC transporter permease</fullName>
    </submittedName>
</protein>
<evidence type="ECO:0000256" key="5">
    <source>
        <dbReference type="ARBA" id="ARBA00022692"/>
    </source>
</evidence>
<reference evidence="10 11" key="1">
    <citation type="submission" date="2016-11" db="EMBL/GenBank/DDBJ databases">
        <title>Rahnella oryzae sp. nov., isolated from rice root.</title>
        <authorList>
            <person name="Zhang X.-X."/>
            <person name="Zhang J."/>
        </authorList>
    </citation>
    <scope>NUCLEOTIDE SEQUENCE [LARGE SCALE GENOMIC DNA]</scope>
    <source>
        <strain evidence="10 11">J11-6</strain>
    </source>
</reference>
<dbReference type="InterPro" id="IPR051393">
    <property type="entry name" value="ABC_transporter_permease"/>
</dbReference>
<dbReference type="PROSITE" id="PS50928">
    <property type="entry name" value="ABC_TM1"/>
    <property type="match status" value="1"/>
</dbReference>
<feature type="transmembrane region" description="Helical" evidence="8">
    <location>
        <begin position="21"/>
        <end position="40"/>
    </location>
</feature>
<keyword evidence="5 8" id="KW-0812">Transmembrane</keyword>
<dbReference type="InterPro" id="IPR035906">
    <property type="entry name" value="MetI-like_sf"/>
</dbReference>
<gene>
    <name evidence="10" type="ORF">BMI79_10065</name>
</gene>
<evidence type="ECO:0000256" key="3">
    <source>
        <dbReference type="ARBA" id="ARBA00022475"/>
    </source>
</evidence>
<evidence type="ECO:0000256" key="2">
    <source>
        <dbReference type="ARBA" id="ARBA00022448"/>
    </source>
</evidence>
<dbReference type="CDD" id="cd06261">
    <property type="entry name" value="TM_PBP2"/>
    <property type="match status" value="1"/>
</dbReference>
<comment type="caution">
    <text evidence="10">The sequence shown here is derived from an EMBL/GenBank/DDBJ whole genome shotgun (WGS) entry which is preliminary data.</text>
</comment>
<dbReference type="OrthoDB" id="8417460at2"/>
<keyword evidence="4" id="KW-0997">Cell inner membrane</keyword>
<sequence>MYNQDGQKTISASAGKTLIPWMMLMPFLLAFVLFFVLPALQTLQLSFTDSGLTETHGYVGLANYVELLQDPGFWSAMLHTGYFSLLTVVPLTALGLVMAMLINRLSYFASTVQAIFFIPNILPIAVMAMISSWMLHPTFGVVNLVAGTQVAWFNDPDFAMPMVALATIWWTVGFNVLLFLAALKNIPQDLYEAAGLDGATRWGTFRYITWRQLRPVTLMVFGLQLVASLKIFGQTYLLTGGGPFDSTKVVLHYMYETGFVNQNAGYASAIAVTFVLIILLILLLQSLLSRFINRRS</sequence>
<keyword evidence="11" id="KW-1185">Reference proteome</keyword>
<evidence type="ECO:0000256" key="1">
    <source>
        <dbReference type="ARBA" id="ARBA00004429"/>
    </source>
</evidence>
<feature type="transmembrane region" description="Helical" evidence="8">
    <location>
        <begin position="216"/>
        <end position="237"/>
    </location>
</feature>
<feature type="transmembrane region" description="Helical" evidence="8">
    <location>
        <begin position="264"/>
        <end position="288"/>
    </location>
</feature>
<comment type="subcellular location">
    <subcellularLocation>
        <location evidence="1">Cell inner membrane</location>
        <topology evidence="1">Multi-pass membrane protein</topology>
    </subcellularLocation>
    <subcellularLocation>
        <location evidence="8">Cell membrane</location>
        <topology evidence="8">Multi-pass membrane protein</topology>
    </subcellularLocation>
</comment>
<accession>A0A1S8CM39</accession>
<feature type="transmembrane region" description="Helical" evidence="8">
    <location>
        <begin position="82"/>
        <end position="102"/>
    </location>
</feature>
<dbReference type="Gene3D" id="1.10.3720.10">
    <property type="entry name" value="MetI-like"/>
    <property type="match status" value="1"/>
</dbReference>
<dbReference type="AlphaFoldDB" id="A0A1S8CM39"/>
<evidence type="ECO:0000256" key="6">
    <source>
        <dbReference type="ARBA" id="ARBA00022989"/>
    </source>
</evidence>
<organism evidence="10 11">
    <name type="scientific">Serratia oryzae</name>
    <dbReference type="NCBI Taxonomy" id="2034155"/>
    <lineage>
        <taxon>Bacteria</taxon>
        <taxon>Pseudomonadati</taxon>
        <taxon>Pseudomonadota</taxon>
        <taxon>Gammaproteobacteria</taxon>
        <taxon>Enterobacterales</taxon>
        <taxon>Yersiniaceae</taxon>
        <taxon>Serratia</taxon>
    </lineage>
</organism>
<dbReference type="GO" id="GO:0005886">
    <property type="term" value="C:plasma membrane"/>
    <property type="evidence" value="ECO:0007669"/>
    <property type="project" value="UniProtKB-SubCell"/>
</dbReference>
<dbReference type="PANTHER" id="PTHR30193:SF41">
    <property type="entry name" value="DIACETYLCHITOBIOSE UPTAKE SYSTEM PERMEASE PROTEIN NGCF"/>
    <property type="match status" value="1"/>
</dbReference>
<dbReference type="InterPro" id="IPR000515">
    <property type="entry name" value="MetI-like"/>
</dbReference>
<keyword evidence="3" id="KW-1003">Cell membrane</keyword>
<feature type="transmembrane region" description="Helical" evidence="8">
    <location>
        <begin position="114"/>
        <end position="135"/>
    </location>
</feature>
<keyword evidence="2 8" id="KW-0813">Transport</keyword>
<name>A0A1S8CM39_9GAMM</name>
<feature type="transmembrane region" description="Helical" evidence="8">
    <location>
        <begin position="158"/>
        <end position="183"/>
    </location>
</feature>
<dbReference type="SUPFAM" id="SSF161098">
    <property type="entry name" value="MetI-like"/>
    <property type="match status" value="1"/>
</dbReference>
<evidence type="ECO:0000256" key="7">
    <source>
        <dbReference type="ARBA" id="ARBA00023136"/>
    </source>
</evidence>
<dbReference type="STRING" id="2034155.BMI79_10065"/>
<dbReference type="GO" id="GO:0055085">
    <property type="term" value="P:transmembrane transport"/>
    <property type="evidence" value="ECO:0007669"/>
    <property type="project" value="InterPro"/>
</dbReference>
<evidence type="ECO:0000256" key="8">
    <source>
        <dbReference type="RuleBase" id="RU363032"/>
    </source>
</evidence>
<evidence type="ECO:0000259" key="9">
    <source>
        <dbReference type="PROSITE" id="PS50928"/>
    </source>
</evidence>
<keyword evidence="7 8" id="KW-0472">Membrane</keyword>
<comment type="similarity">
    <text evidence="8">Belongs to the binding-protein-dependent transport system permease family.</text>
</comment>
<dbReference type="Proteomes" id="UP000216021">
    <property type="component" value="Unassembled WGS sequence"/>
</dbReference>
<dbReference type="RefSeq" id="WP_076942040.1">
    <property type="nucleotide sequence ID" value="NZ_MOXD01000004.1"/>
</dbReference>
<dbReference type="EMBL" id="MOXD01000004">
    <property type="protein sequence ID" value="OMQ23832.1"/>
    <property type="molecule type" value="Genomic_DNA"/>
</dbReference>
<dbReference type="Pfam" id="PF00528">
    <property type="entry name" value="BPD_transp_1"/>
    <property type="match status" value="1"/>
</dbReference>
<proteinExistence type="inferred from homology"/>
<evidence type="ECO:0000313" key="11">
    <source>
        <dbReference type="Proteomes" id="UP000216021"/>
    </source>
</evidence>
<dbReference type="PANTHER" id="PTHR30193">
    <property type="entry name" value="ABC TRANSPORTER PERMEASE PROTEIN"/>
    <property type="match status" value="1"/>
</dbReference>
<keyword evidence="6 8" id="KW-1133">Transmembrane helix</keyword>
<evidence type="ECO:0000256" key="4">
    <source>
        <dbReference type="ARBA" id="ARBA00022519"/>
    </source>
</evidence>